<gene>
    <name evidence="2" type="ordered locus">Sfla_0040</name>
</gene>
<dbReference type="SUPFAM" id="SSF53335">
    <property type="entry name" value="S-adenosyl-L-methionine-dependent methyltransferases"/>
    <property type="match status" value="1"/>
</dbReference>
<protein>
    <submittedName>
        <fullName evidence="2">Methyltransferase type 12</fullName>
    </submittedName>
</protein>
<dbReference type="InterPro" id="IPR008715">
    <property type="entry name" value="SAM-MeTfrase_NodS-like"/>
</dbReference>
<dbReference type="PANTHER" id="PTHR43861">
    <property type="entry name" value="TRANS-ACONITATE 2-METHYLTRANSFERASE-RELATED"/>
    <property type="match status" value="1"/>
</dbReference>
<dbReference type="KEGG" id="sfa:Sfla_0040"/>
<dbReference type="CDD" id="cd02440">
    <property type="entry name" value="AdoMet_MTases"/>
    <property type="match status" value="1"/>
</dbReference>
<keyword evidence="2" id="KW-0489">Methyltransferase</keyword>
<dbReference type="GO" id="GO:0017000">
    <property type="term" value="P:antibiotic biosynthetic process"/>
    <property type="evidence" value="ECO:0007669"/>
    <property type="project" value="UniProtKB-ARBA"/>
</dbReference>
<dbReference type="Proteomes" id="UP000002066">
    <property type="component" value="Chromosome"/>
</dbReference>
<dbReference type="Pfam" id="PF05401">
    <property type="entry name" value="NodS"/>
    <property type="match status" value="1"/>
</dbReference>
<keyword evidence="1" id="KW-0808">Transferase</keyword>
<reference evidence="2 3" key="1">
    <citation type="submission" date="2011-01" db="EMBL/GenBank/DDBJ databases">
        <title>Complete sequence of chromosome of Streptomyces flavogriseus ATCC 33331.</title>
        <authorList>
            <consortium name="US DOE Joint Genome Institute"/>
            <person name="Lucas S."/>
            <person name="Copeland A."/>
            <person name="Lapidus A."/>
            <person name="Cheng J.-F."/>
            <person name="Goodwin L."/>
            <person name="Pitluck S."/>
            <person name="Davenport K."/>
            <person name="Detter J.C."/>
            <person name="Han C."/>
            <person name="Tapia R."/>
            <person name="Land M."/>
            <person name="Hauser L."/>
            <person name="Kyrpides N."/>
            <person name="Ivanova N."/>
            <person name="Ovchinnikova G."/>
            <person name="Pagani I."/>
            <person name="Brumm P."/>
            <person name="Mead D."/>
            <person name="Woyke T."/>
        </authorList>
    </citation>
    <scope>NUCLEOTIDE SEQUENCE [LARGE SCALE GENOMIC DNA]</scope>
    <source>
        <strain evidence="3">ATCC 33331 / IAF-45CD</strain>
    </source>
</reference>
<dbReference type="GO" id="GO:0008757">
    <property type="term" value="F:S-adenosylmethionine-dependent methyltransferase activity"/>
    <property type="evidence" value="ECO:0007669"/>
    <property type="project" value="InterPro"/>
</dbReference>
<accession>A0A8D4B9Y5</accession>
<proteinExistence type="predicted"/>
<dbReference type="InterPro" id="IPR029063">
    <property type="entry name" value="SAM-dependent_MTases_sf"/>
</dbReference>
<dbReference type="GO" id="GO:0009312">
    <property type="term" value="P:oligosaccharide biosynthetic process"/>
    <property type="evidence" value="ECO:0007669"/>
    <property type="project" value="InterPro"/>
</dbReference>
<organism evidence="2 3">
    <name type="scientific">Streptomyces pratensis (strain ATCC 33331 / IAF-45CD)</name>
    <dbReference type="NCBI Taxonomy" id="591167"/>
    <lineage>
        <taxon>Bacteria</taxon>
        <taxon>Bacillati</taxon>
        <taxon>Actinomycetota</taxon>
        <taxon>Actinomycetes</taxon>
        <taxon>Kitasatosporales</taxon>
        <taxon>Streptomycetaceae</taxon>
        <taxon>Streptomyces</taxon>
    </lineage>
</organism>
<evidence type="ECO:0000313" key="3">
    <source>
        <dbReference type="Proteomes" id="UP000002066"/>
    </source>
</evidence>
<evidence type="ECO:0000313" key="2">
    <source>
        <dbReference type="EMBL" id="ADW01517.1"/>
    </source>
</evidence>
<sequence length="205" mass="23134">MSTPAEYFEGMYAGRSDPWHLQERWYEHRKYALTVGSLPRPRFRRAFEPACSVGQLTRLLAQRCDEVVAADRVESAVATARRRTADLSHVAVSRLTVPQEWPEGTFDLIVLSELLYYFDGRRLDELLSRATASLDAGGTLVTVHWNHPVQEHLYTGAQLAERLSREPGLVLDVDHTEEDFVLQTFSRVLPGEDPPLSPAGFEGLL</sequence>
<dbReference type="EMBL" id="CP002475">
    <property type="protein sequence ID" value="ADW01517.1"/>
    <property type="molecule type" value="Genomic_DNA"/>
</dbReference>
<dbReference type="PANTHER" id="PTHR43861:SF3">
    <property type="entry name" value="PUTATIVE (AFU_ORTHOLOGUE AFUA_2G14390)-RELATED"/>
    <property type="match status" value="1"/>
</dbReference>
<dbReference type="AlphaFoldDB" id="A0A8D4B9Y5"/>
<dbReference type="GO" id="GO:0032259">
    <property type="term" value="P:methylation"/>
    <property type="evidence" value="ECO:0007669"/>
    <property type="project" value="UniProtKB-KW"/>
</dbReference>
<name>A0A8D4B9Y5_STRFA</name>
<evidence type="ECO:0000256" key="1">
    <source>
        <dbReference type="ARBA" id="ARBA00022679"/>
    </source>
</evidence>
<dbReference type="Gene3D" id="3.40.50.150">
    <property type="entry name" value="Vaccinia Virus protein VP39"/>
    <property type="match status" value="1"/>
</dbReference>
<dbReference type="OrthoDB" id="116799at2"/>